<evidence type="ECO:0000313" key="10">
    <source>
        <dbReference type="EMBL" id="PIO33281.1"/>
    </source>
</evidence>
<dbReference type="Pfam" id="PF18139">
    <property type="entry name" value="LSDAT_euk"/>
    <property type="match status" value="1"/>
</dbReference>
<keyword evidence="6" id="KW-0472">Membrane</keyword>
<evidence type="ECO:0000313" key="11">
    <source>
        <dbReference type="Proteomes" id="UP000228934"/>
    </source>
</evidence>
<dbReference type="Proteomes" id="UP000228934">
    <property type="component" value="Unassembled WGS sequence"/>
</dbReference>
<gene>
    <name evidence="10" type="ORF">AB205_0048710</name>
</gene>
<dbReference type="InterPro" id="IPR057366">
    <property type="entry name" value="TRPM-like"/>
</dbReference>
<proteinExistence type="predicted"/>
<keyword evidence="4" id="KW-1133">Transmembrane helix</keyword>
<feature type="non-terminal residue" evidence="10">
    <location>
        <position position="325"/>
    </location>
</feature>
<dbReference type="GO" id="GO:0005886">
    <property type="term" value="C:plasma membrane"/>
    <property type="evidence" value="ECO:0007669"/>
    <property type="project" value="TreeGrafter"/>
</dbReference>
<keyword evidence="2" id="KW-0813">Transport</keyword>
<dbReference type="GO" id="GO:0099604">
    <property type="term" value="F:ligand-gated calcium channel activity"/>
    <property type="evidence" value="ECO:0007669"/>
    <property type="project" value="TreeGrafter"/>
</dbReference>
<evidence type="ECO:0000256" key="2">
    <source>
        <dbReference type="ARBA" id="ARBA00022448"/>
    </source>
</evidence>
<keyword evidence="11" id="KW-1185">Reference proteome</keyword>
<dbReference type="Pfam" id="PF25508">
    <property type="entry name" value="TRPM2"/>
    <property type="match status" value="1"/>
</dbReference>
<accession>A0A2G9S1D8</accession>
<feature type="domain" description="TRPM SLOG" evidence="8">
    <location>
        <begin position="5"/>
        <end position="130"/>
    </location>
</feature>
<feature type="domain" description="TRPM-like" evidence="9">
    <location>
        <begin position="206"/>
        <end position="319"/>
    </location>
</feature>
<dbReference type="AlphaFoldDB" id="A0A2G9S1D8"/>
<dbReference type="EMBL" id="KV927327">
    <property type="protein sequence ID" value="PIO33281.1"/>
    <property type="molecule type" value="Genomic_DNA"/>
</dbReference>
<dbReference type="PANTHER" id="PTHR13800">
    <property type="entry name" value="TRANSIENT RECEPTOR POTENTIAL CATION CHANNEL, SUBFAMILY M, MEMBER 6"/>
    <property type="match status" value="1"/>
</dbReference>
<evidence type="ECO:0000256" key="4">
    <source>
        <dbReference type="ARBA" id="ARBA00022989"/>
    </source>
</evidence>
<keyword evidence="3" id="KW-0812">Transmembrane</keyword>
<evidence type="ECO:0000256" key="5">
    <source>
        <dbReference type="ARBA" id="ARBA00023065"/>
    </source>
</evidence>
<evidence type="ECO:0000259" key="8">
    <source>
        <dbReference type="Pfam" id="PF18139"/>
    </source>
</evidence>
<dbReference type="InterPro" id="IPR041491">
    <property type="entry name" value="TRPM_SLOG"/>
</dbReference>
<evidence type="ECO:0000256" key="3">
    <source>
        <dbReference type="ARBA" id="ARBA00022692"/>
    </source>
</evidence>
<evidence type="ECO:0000259" key="9">
    <source>
        <dbReference type="Pfam" id="PF25508"/>
    </source>
</evidence>
<reference evidence="11" key="1">
    <citation type="journal article" date="2017" name="Nat. Commun.">
        <title>The North American bullfrog draft genome provides insight into hormonal regulation of long noncoding RNA.</title>
        <authorList>
            <person name="Hammond S.A."/>
            <person name="Warren R.L."/>
            <person name="Vandervalk B.P."/>
            <person name="Kucuk E."/>
            <person name="Khan H."/>
            <person name="Gibb E.A."/>
            <person name="Pandoh P."/>
            <person name="Kirk H."/>
            <person name="Zhao Y."/>
            <person name="Jones M."/>
            <person name="Mungall A.J."/>
            <person name="Coope R."/>
            <person name="Pleasance S."/>
            <person name="Moore R.A."/>
            <person name="Holt R.A."/>
            <person name="Round J.M."/>
            <person name="Ohora S."/>
            <person name="Walle B.V."/>
            <person name="Veldhoen N."/>
            <person name="Helbing C.C."/>
            <person name="Birol I."/>
        </authorList>
    </citation>
    <scope>NUCLEOTIDE SEQUENCE [LARGE SCALE GENOMIC DNA]</scope>
</reference>
<organism evidence="10 11">
    <name type="scientific">Aquarana catesbeiana</name>
    <name type="common">American bullfrog</name>
    <name type="synonym">Rana catesbeiana</name>
    <dbReference type="NCBI Taxonomy" id="8400"/>
    <lineage>
        <taxon>Eukaryota</taxon>
        <taxon>Metazoa</taxon>
        <taxon>Chordata</taxon>
        <taxon>Craniata</taxon>
        <taxon>Vertebrata</taxon>
        <taxon>Euteleostomi</taxon>
        <taxon>Amphibia</taxon>
        <taxon>Batrachia</taxon>
        <taxon>Anura</taxon>
        <taxon>Neobatrachia</taxon>
        <taxon>Ranoidea</taxon>
        <taxon>Ranidae</taxon>
        <taxon>Aquarana</taxon>
    </lineage>
</organism>
<dbReference type="OrthoDB" id="310870at2759"/>
<dbReference type="InterPro" id="IPR050927">
    <property type="entry name" value="TRPM"/>
</dbReference>
<evidence type="ECO:0000256" key="1">
    <source>
        <dbReference type="ARBA" id="ARBA00004141"/>
    </source>
</evidence>
<name>A0A2G9S1D8_AQUCT</name>
<protein>
    <submittedName>
        <fullName evidence="10">Uncharacterized protein</fullName>
    </submittedName>
</protein>
<keyword evidence="7" id="KW-0407">Ion channel</keyword>
<evidence type="ECO:0000256" key="6">
    <source>
        <dbReference type="ARBA" id="ARBA00023136"/>
    </source>
</evidence>
<keyword evidence="5" id="KW-0406">Ion transport</keyword>
<dbReference type="GO" id="GO:0051209">
    <property type="term" value="P:release of sequestered calcium ion into cytosol"/>
    <property type="evidence" value="ECO:0007669"/>
    <property type="project" value="TreeGrafter"/>
</dbReference>
<evidence type="ECO:0000256" key="7">
    <source>
        <dbReference type="ARBA" id="ARBA00023303"/>
    </source>
</evidence>
<dbReference type="PANTHER" id="PTHR13800:SF45">
    <property type="entry name" value="TRANSIENT RECEPTOR POTENTIAL CATION CHANNEL SUBFAMILY M MEMBER 2 ISOFORM X1"/>
    <property type="match status" value="1"/>
</dbReference>
<sequence>MDEGSQGRLCCLDNNHTHFILVDDGTHGCYGVEIPLRTRLEKFISEQTMQRGGTAIKIPIVCVVLEGGPGTLDTIYSSMCNNTPCVIVEGSGRVADIIAQVANLSSSKITINLIKEKLQNLFSESYDSFTEAQIIMWTKKIQDIVRMGSLLTILREQKAGDQGMDVAILQALLKASHNADHNGQENWDHQLKLAVSWNRSDIAETQIFTKDWTWKPSDLYPSLTLSLIEDKPSFVRLFLERGVSLAEYLTWDTLTELYNNTDPSSLIHSKLEREATVEGSKEVVVSTIELHHVSHVLQDLLGDLTEPLYRDAKRKQRTLGHVNIK</sequence>
<comment type="subcellular location">
    <subcellularLocation>
        <location evidence="1">Membrane</location>
        <topology evidence="1">Multi-pass membrane protein</topology>
    </subcellularLocation>
</comment>